<dbReference type="Pfam" id="PF12802">
    <property type="entry name" value="MarR_2"/>
    <property type="match status" value="1"/>
</dbReference>
<keyword evidence="4" id="KW-1185">Reference proteome</keyword>
<evidence type="ECO:0000313" key="3">
    <source>
        <dbReference type="EMBL" id="GLK09062.1"/>
    </source>
</evidence>
<dbReference type="InterPro" id="IPR036390">
    <property type="entry name" value="WH_DNA-bd_sf"/>
</dbReference>
<proteinExistence type="predicted"/>
<sequence length="205" mass="21546">MRTALADTPGRAPGMARDAKGRSDGRYSHAVDVSSQGGFKGLGTQLRHLLELMDGDVARACADLGLQDYRPRFSPIVRALVELGPCSIRDLARATSVTHSAASQTVAQMSRSGLVLLEPGEDARQHIVHLTARARSMLPAIQAEWAATSAAAAALDDELPCPLGEVLSALSEALERRPFRLRIADAALAFGDDSPSAGTAGARPP</sequence>
<accession>A0A9W6HZ64</accession>
<reference evidence="3" key="2">
    <citation type="submission" date="2023-01" db="EMBL/GenBank/DDBJ databases">
        <authorList>
            <person name="Sun Q."/>
            <person name="Evtushenko L."/>
        </authorList>
    </citation>
    <scope>NUCLEOTIDE SEQUENCE</scope>
    <source>
        <strain evidence="3">VKM Ac-2007</strain>
    </source>
</reference>
<dbReference type="SUPFAM" id="SSF46785">
    <property type="entry name" value="Winged helix' DNA-binding domain"/>
    <property type="match status" value="1"/>
</dbReference>
<feature type="region of interest" description="Disordered" evidence="1">
    <location>
        <begin position="1"/>
        <end position="28"/>
    </location>
</feature>
<organism evidence="3 4">
    <name type="scientific">Streptosporangium carneum</name>
    <dbReference type="NCBI Taxonomy" id="47481"/>
    <lineage>
        <taxon>Bacteria</taxon>
        <taxon>Bacillati</taxon>
        <taxon>Actinomycetota</taxon>
        <taxon>Actinomycetes</taxon>
        <taxon>Streptosporangiales</taxon>
        <taxon>Streptosporangiaceae</taxon>
        <taxon>Streptosporangium</taxon>
    </lineage>
</organism>
<dbReference type="AlphaFoldDB" id="A0A9W6HZ64"/>
<feature type="compositionally biased region" description="Basic and acidic residues" evidence="1">
    <location>
        <begin position="17"/>
        <end position="28"/>
    </location>
</feature>
<evidence type="ECO:0000256" key="1">
    <source>
        <dbReference type="SAM" id="MobiDB-lite"/>
    </source>
</evidence>
<feature type="domain" description="HTH marR-type" evidence="2">
    <location>
        <begin position="59"/>
        <end position="159"/>
    </location>
</feature>
<gene>
    <name evidence="3" type="ORF">GCM10017600_24680</name>
</gene>
<reference evidence="3" key="1">
    <citation type="journal article" date="2014" name="Int. J. Syst. Evol. Microbiol.">
        <title>Complete genome sequence of Corynebacterium casei LMG S-19264T (=DSM 44701T), isolated from a smear-ripened cheese.</title>
        <authorList>
            <consortium name="US DOE Joint Genome Institute (JGI-PGF)"/>
            <person name="Walter F."/>
            <person name="Albersmeier A."/>
            <person name="Kalinowski J."/>
            <person name="Ruckert C."/>
        </authorList>
    </citation>
    <scope>NUCLEOTIDE SEQUENCE</scope>
    <source>
        <strain evidence="3">VKM Ac-2007</strain>
    </source>
</reference>
<dbReference type="Gene3D" id="1.10.10.10">
    <property type="entry name" value="Winged helix-like DNA-binding domain superfamily/Winged helix DNA-binding domain"/>
    <property type="match status" value="1"/>
</dbReference>
<evidence type="ECO:0000259" key="2">
    <source>
        <dbReference type="SMART" id="SM00347"/>
    </source>
</evidence>
<protein>
    <recommendedName>
        <fullName evidence="2">HTH marR-type domain-containing protein</fullName>
    </recommendedName>
</protein>
<dbReference type="InterPro" id="IPR036388">
    <property type="entry name" value="WH-like_DNA-bd_sf"/>
</dbReference>
<dbReference type="InterPro" id="IPR000835">
    <property type="entry name" value="HTH_MarR-typ"/>
</dbReference>
<dbReference type="SMART" id="SM00347">
    <property type="entry name" value="HTH_MARR"/>
    <property type="match status" value="1"/>
</dbReference>
<dbReference type="GO" id="GO:0003700">
    <property type="term" value="F:DNA-binding transcription factor activity"/>
    <property type="evidence" value="ECO:0007669"/>
    <property type="project" value="InterPro"/>
</dbReference>
<evidence type="ECO:0000313" key="4">
    <source>
        <dbReference type="Proteomes" id="UP001143474"/>
    </source>
</evidence>
<dbReference type="Proteomes" id="UP001143474">
    <property type="component" value="Unassembled WGS sequence"/>
</dbReference>
<name>A0A9W6HZ64_9ACTN</name>
<comment type="caution">
    <text evidence="3">The sequence shown here is derived from an EMBL/GenBank/DDBJ whole genome shotgun (WGS) entry which is preliminary data.</text>
</comment>
<dbReference type="EMBL" id="BSEV01000004">
    <property type="protein sequence ID" value="GLK09062.1"/>
    <property type="molecule type" value="Genomic_DNA"/>
</dbReference>